<dbReference type="Proteomes" id="UP001320831">
    <property type="component" value="Unassembled WGS sequence"/>
</dbReference>
<keyword evidence="3" id="KW-0805">Transcription regulation</keyword>
<name>A0ABT2LNE9_9HYPH</name>
<evidence type="ECO:0000256" key="1">
    <source>
        <dbReference type="ARBA" id="ARBA00004496"/>
    </source>
</evidence>
<dbReference type="InterPro" id="IPR000551">
    <property type="entry name" value="MerR-type_HTH_dom"/>
</dbReference>
<dbReference type="InterPro" id="IPR047057">
    <property type="entry name" value="MerR_fam"/>
</dbReference>
<comment type="caution">
    <text evidence="7">The sequence shown here is derived from an EMBL/GenBank/DDBJ whole genome shotgun (WGS) entry which is preliminary data.</text>
</comment>
<dbReference type="Pfam" id="PF09278">
    <property type="entry name" value="MerR-DNA-bind"/>
    <property type="match status" value="1"/>
</dbReference>
<protein>
    <submittedName>
        <fullName evidence="7">Cu(I)-responsive transcriptional regulator</fullName>
    </submittedName>
</protein>
<dbReference type="SMART" id="SM00422">
    <property type="entry name" value="HTH_MERR"/>
    <property type="match status" value="1"/>
</dbReference>
<keyword evidence="4" id="KW-0238">DNA-binding</keyword>
<gene>
    <name evidence="7" type="primary">cueR</name>
    <name evidence="7" type="ORF">N5A92_07740</name>
</gene>
<keyword evidence="2" id="KW-0963">Cytoplasm</keyword>
<organism evidence="7 8">
    <name type="scientific">Chelativorans salis</name>
    <dbReference type="NCBI Taxonomy" id="2978478"/>
    <lineage>
        <taxon>Bacteria</taxon>
        <taxon>Pseudomonadati</taxon>
        <taxon>Pseudomonadota</taxon>
        <taxon>Alphaproteobacteria</taxon>
        <taxon>Hyphomicrobiales</taxon>
        <taxon>Phyllobacteriaceae</taxon>
        <taxon>Chelativorans</taxon>
    </lineage>
</organism>
<feature type="domain" description="HTH merR-type" evidence="6">
    <location>
        <begin position="1"/>
        <end position="68"/>
    </location>
</feature>
<evidence type="ECO:0000256" key="3">
    <source>
        <dbReference type="ARBA" id="ARBA00023015"/>
    </source>
</evidence>
<evidence type="ECO:0000313" key="7">
    <source>
        <dbReference type="EMBL" id="MCT7374928.1"/>
    </source>
</evidence>
<dbReference type="PRINTS" id="PR00040">
    <property type="entry name" value="HTHMERR"/>
</dbReference>
<sequence length="130" mass="14467">MNIGAAAEHSGLPAKTIRYYEDIGLLRASRATNGYRDYSTDDLHRLKFLQRARSLGFTVEECRQLLSLYADKDRDSADVKAIASNKLDEIDKKIAQLQSLRAVLSHLVANCHGNDRPDCPIIDDLAGEAH</sequence>
<dbReference type="Pfam" id="PF00376">
    <property type="entry name" value="MerR"/>
    <property type="match status" value="1"/>
</dbReference>
<dbReference type="PANTHER" id="PTHR30204:SF94">
    <property type="entry name" value="HEAVY METAL-DEPENDENT TRANSCRIPTIONAL REGULATOR HI_0293-RELATED"/>
    <property type="match status" value="1"/>
</dbReference>
<dbReference type="PROSITE" id="PS50937">
    <property type="entry name" value="HTH_MERR_2"/>
    <property type="match status" value="1"/>
</dbReference>
<accession>A0ABT2LNE9</accession>
<dbReference type="RefSeq" id="WP_260901524.1">
    <property type="nucleotide sequence ID" value="NZ_JAOCZP010000002.1"/>
</dbReference>
<evidence type="ECO:0000256" key="4">
    <source>
        <dbReference type="ARBA" id="ARBA00023125"/>
    </source>
</evidence>
<keyword evidence="8" id="KW-1185">Reference proteome</keyword>
<evidence type="ECO:0000313" key="8">
    <source>
        <dbReference type="Proteomes" id="UP001320831"/>
    </source>
</evidence>
<evidence type="ECO:0000256" key="2">
    <source>
        <dbReference type="ARBA" id="ARBA00022490"/>
    </source>
</evidence>
<dbReference type="InterPro" id="IPR011789">
    <property type="entry name" value="CueR"/>
</dbReference>
<dbReference type="PANTHER" id="PTHR30204">
    <property type="entry name" value="REDOX-CYCLING DRUG-SENSING TRANSCRIPTIONAL ACTIVATOR SOXR"/>
    <property type="match status" value="1"/>
</dbReference>
<dbReference type="SUPFAM" id="SSF46955">
    <property type="entry name" value="Putative DNA-binding domain"/>
    <property type="match status" value="1"/>
</dbReference>
<dbReference type="CDD" id="cd01108">
    <property type="entry name" value="HTH_CueR"/>
    <property type="match status" value="1"/>
</dbReference>
<dbReference type="NCBIfam" id="TIGR02044">
    <property type="entry name" value="CueR"/>
    <property type="match status" value="1"/>
</dbReference>
<proteinExistence type="predicted"/>
<evidence type="ECO:0000256" key="5">
    <source>
        <dbReference type="ARBA" id="ARBA00023163"/>
    </source>
</evidence>
<dbReference type="InterPro" id="IPR009061">
    <property type="entry name" value="DNA-bd_dom_put_sf"/>
</dbReference>
<dbReference type="Gene3D" id="1.10.1660.10">
    <property type="match status" value="1"/>
</dbReference>
<dbReference type="EMBL" id="JAOCZP010000002">
    <property type="protein sequence ID" value="MCT7374928.1"/>
    <property type="molecule type" value="Genomic_DNA"/>
</dbReference>
<reference evidence="7 8" key="1">
    <citation type="submission" date="2022-09" db="EMBL/GenBank/DDBJ databases">
        <title>Chelativorans salina sp. nov., a novel slightly halophilic bacterium isolated from a saline lake sediment enrichment.</title>
        <authorList>
            <person name="Gao L."/>
            <person name="Fang B.-Z."/>
            <person name="Li W.-J."/>
        </authorList>
    </citation>
    <scope>NUCLEOTIDE SEQUENCE [LARGE SCALE GENOMIC DNA]</scope>
    <source>
        <strain evidence="7 8">EGI FJ00035</strain>
    </source>
</reference>
<comment type="subcellular location">
    <subcellularLocation>
        <location evidence="1">Cytoplasm</location>
    </subcellularLocation>
</comment>
<dbReference type="InterPro" id="IPR015358">
    <property type="entry name" value="Tscrpt_reg_MerR_DNA-bd"/>
</dbReference>
<evidence type="ECO:0000259" key="6">
    <source>
        <dbReference type="PROSITE" id="PS50937"/>
    </source>
</evidence>
<keyword evidence="5" id="KW-0804">Transcription</keyword>